<protein>
    <submittedName>
        <fullName evidence="1">Uncharacterized protein</fullName>
    </submittedName>
</protein>
<evidence type="ECO:0000313" key="2">
    <source>
        <dbReference type="Proteomes" id="UP000494165"/>
    </source>
</evidence>
<accession>A0A8S1DG67</accession>
<proteinExistence type="predicted"/>
<reference evidence="1 2" key="1">
    <citation type="submission" date="2020-04" db="EMBL/GenBank/DDBJ databases">
        <authorList>
            <person name="Alioto T."/>
            <person name="Alioto T."/>
            <person name="Gomez Garrido J."/>
        </authorList>
    </citation>
    <scope>NUCLEOTIDE SEQUENCE [LARGE SCALE GENOMIC DNA]</scope>
</reference>
<dbReference type="EMBL" id="CADEPI010000179">
    <property type="protein sequence ID" value="CAB3379147.1"/>
    <property type="molecule type" value="Genomic_DNA"/>
</dbReference>
<dbReference type="Proteomes" id="UP000494165">
    <property type="component" value="Unassembled WGS sequence"/>
</dbReference>
<evidence type="ECO:0000313" key="1">
    <source>
        <dbReference type="EMBL" id="CAB3379147.1"/>
    </source>
</evidence>
<name>A0A8S1DG67_9INSE</name>
<gene>
    <name evidence="1" type="ORF">CLODIP_2_CD01974</name>
</gene>
<keyword evidence="2" id="KW-1185">Reference proteome</keyword>
<dbReference type="AlphaFoldDB" id="A0A8S1DG67"/>
<sequence length="248" mass="28482">MSARQLMNENMSTDAGDDALQCDLGEQLDVLQNHALQKHEEFLDNRTKLLTKGEDLEKICSEIKNAKAKNTQRKMQLEKVTFQNTDLKKLVVGEEFSISNLNDKQKSIETKISAAKAEYLIKLREYEMSMAKKAAQFSIAPHEYGFKKVSAEVDSLLVKTYNCATKKVAEAENAKNRELFQLAEVKIKASPVLQVLNLLKKKKLTWEQRRLCKSVSDVEKEVEMLQAQKKLTSKKLSELDWVYNFDRM</sequence>
<organism evidence="1 2">
    <name type="scientific">Cloeon dipterum</name>
    <dbReference type="NCBI Taxonomy" id="197152"/>
    <lineage>
        <taxon>Eukaryota</taxon>
        <taxon>Metazoa</taxon>
        <taxon>Ecdysozoa</taxon>
        <taxon>Arthropoda</taxon>
        <taxon>Hexapoda</taxon>
        <taxon>Insecta</taxon>
        <taxon>Pterygota</taxon>
        <taxon>Palaeoptera</taxon>
        <taxon>Ephemeroptera</taxon>
        <taxon>Pisciforma</taxon>
        <taxon>Baetidae</taxon>
        <taxon>Cloeon</taxon>
    </lineage>
</organism>
<comment type="caution">
    <text evidence="1">The sequence shown here is derived from an EMBL/GenBank/DDBJ whole genome shotgun (WGS) entry which is preliminary data.</text>
</comment>